<sequence length="283" mass="32114">MISPRPSDPRDEMLRTNLAQRAYYDQTDGGAISEINSPATNLWRWLRARASAAVSDDMRAEFYAKHRDWIGDLSGKKVLELGCGTGTALSEYLADHAGEYHAIDLSPMQVEELKTRLGARQNTYFHSGDILDDTLTETGFDVIYAHSVFHHFRHIEVLFDRIDALAARNAKIITLDPLQSWLPARAFRAAFRPFQTDAAWEFPFDAATLRQIEKRFIAERSIGLFQRAKYALILGMISPRLGARFGDRWYGTDLDRDTTGSAMNKRSAIQISYLLRPRKGTNP</sequence>
<dbReference type="SUPFAM" id="SSF53335">
    <property type="entry name" value="S-adenosyl-L-methionine-dependent methyltransferases"/>
    <property type="match status" value="1"/>
</dbReference>
<reference evidence="2 3" key="1">
    <citation type="submission" date="2018-05" db="EMBL/GenBank/DDBJ databases">
        <title>Oceanovita maritima gen. nov., sp. nov., a marine bacterium in the family Rhodobacteraceae isolated from surface seawater of Lundu port Xiamen, China.</title>
        <authorList>
            <person name="Hetharua B.H."/>
            <person name="Min D."/>
            <person name="Liao H."/>
            <person name="Tian Y."/>
        </authorList>
    </citation>
    <scope>NUCLEOTIDE SEQUENCE [LARGE SCALE GENOMIC DNA]</scope>
    <source>
        <strain evidence="2 3">FSX-11</strain>
    </source>
</reference>
<dbReference type="AlphaFoldDB" id="A0A2V4MZ28"/>
<evidence type="ECO:0000313" key="3">
    <source>
        <dbReference type="Proteomes" id="UP000248012"/>
    </source>
</evidence>
<dbReference type="CDD" id="cd02440">
    <property type="entry name" value="AdoMet_MTases"/>
    <property type="match status" value="1"/>
</dbReference>
<dbReference type="Gene3D" id="3.40.50.150">
    <property type="entry name" value="Vaccinia Virus protein VP39"/>
    <property type="match status" value="1"/>
</dbReference>
<dbReference type="OrthoDB" id="9770553at2"/>
<dbReference type="Proteomes" id="UP000248012">
    <property type="component" value="Unassembled WGS sequence"/>
</dbReference>
<accession>A0A2V4MZ28</accession>
<evidence type="ECO:0000313" key="2">
    <source>
        <dbReference type="EMBL" id="PYC47824.1"/>
    </source>
</evidence>
<dbReference type="EMBL" id="QFVT01000004">
    <property type="protein sequence ID" value="PYC47824.1"/>
    <property type="molecule type" value="Genomic_DNA"/>
</dbReference>
<organism evidence="2 3">
    <name type="scientific">Litorivita pollutaquae</name>
    <dbReference type="NCBI Taxonomy" id="2200892"/>
    <lineage>
        <taxon>Bacteria</taxon>
        <taxon>Pseudomonadati</taxon>
        <taxon>Pseudomonadota</taxon>
        <taxon>Alphaproteobacteria</taxon>
        <taxon>Rhodobacterales</taxon>
        <taxon>Paracoccaceae</taxon>
        <taxon>Litorivita</taxon>
    </lineage>
</organism>
<dbReference type="InterPro" id="IPR029063">
    <property type="entry name" value="SAM-dependent_MTases_sf"/>
</dbReference>
<proteinExistence type="predicted"/>
<name>A0A2V4MZ28_9RHOB</name>
<dbReference type="PANTHER" id="PTHR43861">
    <property type="entry name" value="TRANS-ACONITATE 2-METHYLTRANSFERASE-RELATED"/>
    <property type="match status" value="1"/>
</dbReference>
<gene>
    <name evidence="2" type="ORF">DI396_06950</name>
</gene>
<keyword evidence="3" id="KW-1185">Reference proteome</keyword>
<comment type="caution">
    <text evidence="2">The sequence shown here is derived from an EMBL/GenBank/DDBJ whole genome shotgun (WGS) entry which is preliminary data.</text>
</comment>
<protein>
    <recommendedName>
        <fullName evidence="1">Methyltransferase type 12 domain-containing protein</fullName>
    </recommendedName>
</protein>
<feature type="domain" description="Methyltransferase type 12" evidence="1">
    <location>
        <begin position="79"/>
        <end position="171"/>
    </location>
</feature>
<evidence type="ECO:0000259" key="1">
    <source>
        <dbReference type="Pfam" id="PF08242"/>
    </source>
</evidence>
<dbReference type="InterPro" id="IPR013217">
    <property type="entry name" value="Methyltransf_12"/>
</dbReference>
<dbReference type="Pfam" id="PF08242">
    <property type="entry name" value="Methyltransf_12"/>
    <property type="match status" value="1"/>
</dbReference>
<dbReference type="RefSeq" id="WP_110795474.1">
    <property type="nucleotide sequence ID" value="NZ_KZ826483.1"/>
</dbReference>